<evidence type="ECO:0000313" key="2">
    <source>
        <dbReference type="EMBL" id="PIR44952.1"/>
    </source>
</evidence>
<gene>
    <name evidence="2" type="ORF">COV10_01970</name>
</gene>
<protein>
    <recommendedName>
        <fullName evidence="4">Nucleotidyl transferase AbiEii/AbiGii toxin family protein</fullName>
    </recommendedName>
</protein>
<keyword evidence="1" id="KW-0812">Transmembrane</keyword>
<proteinExistence type="predicted"/>
<sequence length="247" mass="28191">MNLPQQKDSIHKSWLLKIIQAIADDRYLASVLFFTGGTCAAMLGWLDRFSVDLDFDYVGTKGDIQKTRTALEALFATLGLTIKDQSKRGIQYFLKYEDGGSDRKIVKIDSAFPVALANTYATIRLLEIDRMLTCQTKETMFANKLIAVMGRYKRTGHIAGRDIYDVDYFFKHGASYNEGVIRERSGKEPLAYFAELLGFIEKHVTDKVIADDLNMLLTPKLLVMSRRFLKQSVLVLLRDEIKRLENK</sequence>
<dbReference type="Pfam" id="PF08843">
    <property type="entry name" value="AbiEii"/>
    <property type="match status" value="1"/>
</dbReference>
<name>A0A2H0REG9_9BACT</name>
<reference evidence="2 3" key="1">
    <citation type="submission" date="2017-09" db="EMBL/GenBank/DDBJ databases">
        <title>Depth-based differentiation of microbial function through sediment-hosted aquifers and enrichment of novel symbionts in the deep terrestrial subsurface.</title>
        <authorList>
            <person name="Probst A.J."/>
            <person name="Ladd B."/>
            <person name="Jarett J.K."/>
            <person name="Geller-Mcgrath D.E."/>
            <person name="Sieber C.M."/>
            <person name="Emerson J.B."/>
            <person name="Anantharaman K."/>
            <person name="Thomas B.C."/>
            <person name="Malmstrom R."/>
            <person name="Stieglmeier M."/>
            <person name="Klingl A."/>
            <person name="Woyke T."/>
            <person name="Ryan C.M."/>
            <person name="Banfield J.F."/>
        </authorList>
    </citation>
    <scope>NUCLEOTIDE SEQUENCE [LARGE SCALE GENOMIC DNA]</scope>
    <source>
        <strain evidence="2">CG10_big_fil_rev_8_21_14_0_10_51_16</strain>
    </source>
</reference>
<dbReference type="AlphaFoldDB" id="A0A2H0REG9"/>
<keyword evidence="1" id="KW-0472">Membrane</keyword>
<accession>A0A2H0REG9</accession>
<dbReference type="EMBL" id="PCYI01000014">
    <property type="protein sequence ID" value="PIR44952.1"/>
    <property type="molecule type" value="Genomic_DNA"/>
</dbReference>
<dbReference type="Gene3D" id="3.10.450.620">
    <property type="entry name" value="JHP933, nucleotidyltransferase-like core domain"/>
    <property type="match status" value="1"/>
</dbReference>
<evidence type="ECO:0000256" key="1">
    <source>
        <dbReference type="SAM" id="Phobius"/>
    </source>
</evidence>
<evidence type="ECO:0000313" key="3">
    <source>
        <dbReference type="Proteomes" id="UP000228767"/>
    </source>
</evidence>
<keyword evidence="1" id="KW-1133">Transmembrane helix</keyword>
<evidence type="ECO:0008006" key="4">
    <source>
        <dbReference type="Google" id="ProtNLM"/>
    </source>
</evidence>
<organism evidence="2 3">
    <name type="scientific">Candidatus Vogelbacteria bacterium CG10_big_fil_rev_8_21_14_0_10_51_16</name>
    <dbReference type="NCBI Taxonomy" id="1975045"/>
    <lineage>
        <taxon>Bacteria</taxon>
        <taxon>Candidatus Vogeliibacteriota</taxon>
    </lineage>
</organism>
<dbReference type="InterPro" id="IPR014942">
    <property type="entry name" value="AbiEii"/>
</dbReference>
<dbReference type="Proteomes" id="UP000228767">
    <property type="component" value="Unassembled WGS sequence"/>
</dbReference>
<comment type="caution">
    <text evidence="2">The sequence shown here is derived from an EMBL/GenBank/DDBJ whole genome shotgun (WGS) entry which is preliminary data.</text>
</comment>
<feature type="transmembrane region" description="Helical" evidence="1">
    <location>
        <begin position="27"/>
        <end position="46"/>
    </location>
</feature>